<keyword evidence="8" id="KW-1185">Reference proteome</keyword>
<dbReference type="SUPFAM" id="SSF46785">
    <property type="entry name" value="Winged helix' DNA-binding domain"/>
    <property type="match status" value="1"/>
</dbReference>
<feature type="region of interest" description="Disordered" evidence="5">
    <location>
        <begin position="256"/>
        <end position="280"/>
    </location>
</feature>
<feature type="compositionally biased region" description="Polar residues" evidence="5">
    <location>
        <begin position="1"/>
        <end position="22"/>
    </location>
</feature>
<sequence>MNLGTSVTKSLHSNSTLFQPPTEQRRGVRIDLAERRNPTQKVKTVLTKKSGTLPTISTKKNRKQKQRKGITNTFPSRLHDLLKVSTGNKRMRRAISWHPDGYSCFRVHNKVEFAKDIQPKYFKQSKYTSFRRQLNLWEFQRISDDDDKKGYYAHPSFVRQDRSRCYEMKRVKVKGESQIAVTKPKETASKKQENTRKLVKTVSLSSVEEDCNVGVKDSDMKVDDAITTKHTDEEDISASSVHSLECTVVTADTDEQVGDQEQEQEMEQEEALEPRDLDLPEVSPQESYIFFLNALQFVDSITNSEQGDACNL</sequence>
<feature type="region of interest" description="Disordered" evidence="5">
    <location>
        <begin position="50"/>
        <end position="69"/>
    </location>
</feature>
<dbReference type="GO" id="GO:0003700">
    <property type="term" value="F:DNA-binding transcription factor activity"/>
    <property type="evidence" value="ECO:0007669"/>
    <property type="project" value="InterPro"/>
</dbReference>
<dbReference type="Proteomes" id="UP001054902">
    <property type="component" value="Unassembled WGS sequence"/>
</dbReference>
<evidence type="ECO:0000313" key="8">
    <source>
        <dbReference type="Proteomes" id="UP001054902"/>
    </source>
</evidence>
<feature type="compositionally biased region" description="Acidic residues" evidence="5">
    <location>
        <begin position="256"/>
        <end position="271"/>
    </location>
</feature>
<dbReference type="InterPro" id="IPR000232">
    <property type="entry name" value="HSF_DNA-bd"/>
</dbReference>
<evidence type="ECO:0000256" key="3">
    <source>
        <dbReference type="ARBA" id="ARBA00023242"/>
    </source>
</evidence>
<dbReference type="Gene3D" id="1.10.10.10">
    <property type="entry name" value="Winged helix-like DNA-binding domain superfamily/Winged helix DNA-binding domain"/>
    <property type="match status" value="1"/>
</dbReference>
<dbReference type="EMBL" id="BLLK01000046">
    <property type="protein sequence ID" value="GFH53210.1"/>
    <property type="molecule type" value="Genomic_DNA"/>
</dbReference>
<feature type="domain" description="HSF-type DNA-binding" evidence="6">
    <location>
        <begin position="70"/>
        <end position="171"/>
    </location>
</feature>
<evidence type="ECO:0000256" key="2">
    <source>
        <dbReference type="ARBA" id="ARBA00023125"/>
    </source>
</evidence>
<feature type="region of interest" description="Disordered" evidence="5">
    <location>
        <begin position="1"/>
        <end position="25"/>
    </location>
</feature>
<evidence type="ECO:0000313" key="7">
    <source>
        <dbReference type="EMBL" id="GFH53210.1"/>
    </source>
</evidence>
<evidence type="ECO:0000256" key="4">
    <source>
        <dbReference type="RuleBase" id="RU004020"/>
    </source>
</evidence>
<proteinExistence type="inferred from homology"/>
<dbReference type="InterPro" id="IPR036390">
    <property type="entry name" value="WH_DNA-bd_sf"/>
</dbReference>
<reference evidence="7 8" key="1">
    <citation type="journal article" date="2021" name="Sci. Rep.">
        <title>The genome of the diatom Chaetoceros tenuissimus carries an ancient integrated fragment of an extant virus.</title>
        <authorList>
            <person name="Hongo Y."/>
            <person name="Kimura K."/>
            <person name="Takaki Y."/>
            <person name="Yoshida Y."/>
            <person name="Baba S."/>
            <person name="Kobayashi G."/>
            <person name="Nagasaki K."/>
            <person name="Hano T."/>
            <person name="Tomaru Y."/>
        </authorList>
    </citation>
    <scope>NUCLEOTIDE SEQUENCE [LARGE SCALE GENOMIC DNA]</scope>
    <source>
        <strain evidence="7 8">NIES-3715</strain>
    </source>
</reference>
<accession>A0AAD3H7G2</accession>
<dbReference type="FunFam" id="1.10.10.10:FF:000479">
    <property type="entry name" value="Predicted protein"/>
    <property type="match status" value="1"/>
</dbReference>
<keyword evidence="3" id="KW-0539">Nucleus</keyword>
<dbReference type="AlphaFoldDB" id="A0AAD3H7G2"/>
<evidence type="ECO:0000259" key="6">
    <source>
        <dbReference type="SMART" id="SM00415"/>
    </source>
</evidence>
<evidence type="ECO:0000256" key="5">
    <source>
        <dbReference type="SAM" id="MobiDB-lite"/>
    </source>
</evidence>
<dbReference type="PANTHER" id="PTHR10015:SF206">
    <property type="entry name" value="HSF-TYPE DNA-BINDING DOMAIN-CONTAINING PROTEIN"/>
    <property type="match status" value="1"/>
</dbReference>
<protein>
    <recommendedName>
        <fullName evidence="6">HSF-type DNA-binding domain-containing protein</fullName>
    </recommendedName>
</protein>
<comment type="similarity">
    <text evidence="4">Belongs to the HSF family.</text>
</comment>
<dbReference type="GO" id="GO:0043565">
    <property type="term" value="F:sequence-specific DNA binding"/>
    <property type="evidence" value="ECO:0007669"/>
    <property type="project" value="InterPro"/>
</dbReference>
<dbReference type="SMART" id="SM00415">
    <property type="entry name" value="HSF"/>
    <property type="match status" value="1"/>
</dbReference>
<dbReference type="InterPro" id="IPR036388">
    <property type="entry name" value="WH-like_DNA-bd_sf"/>
</dbReference>
<feature type="compositionally biased region" description="Basic residues" evidence="5">
    <location>
        <begin position="59"/>
        <end position="68"/>
    </location>
</feature>
<name>A0AAD3H7G2_9STRA</name>
<dbReference type="Pfam" id="PF00447">
    <property type="entry name" value="HSF_DNA-bind"/>
    <property type="match status" value="1"/>
</dbReference>
<keyword evidence="2" id="KW-0238">DNA-binding</keyword>
<comment type="subcellular location">
    <subcellularLocation>
        <location evidence="1">Nucleus</location>
    </subcellularLocation>
</comment>
<evidence type="ECO:0000256" key="1">
    <source>
        <dbReference type="ARBA" id="ARBA00004123"/>
    </source>
</evidence>
<organism evidence="7 8">
    <name type="scientific">Chaetoceros tenuissimus</name>
    <dbReference type="NCBI Taxonomy" id="426638"/>
    <lineage>
        <taxon>Eukaryota</taxon>
        <taxon>Sar</taxon>
        <taxon>Stramenopiles</taxon>
        <taxon>Ochrophyta</taxon>
        <taxon>Bacillariophyta</taxon>
        <taxon>Coscinodiscophyceae</taxon>
        <taxon>Chaetocerotophycidae</taxon>
        <taxon>Chaetocerotales</taxon>
        <taxon>Chaetocerotaceae</taxon>
        <taxon>Chaetoceros</taxon>
    </lineage>
</organism>
<gene>
    <name evidence="7" type="ORF">CTEN210_09686</name>
</gene>
<comment type="caution">
    <text evidence="7">The sequence shown here is derived from an EMBL/GenBank/DDBJ whole genome shotgun (WGS) entry which is preliminary data.</text>
</comment>
<dbReference type="GO" id="GO:0005634">
    <property type="term" value="C:nucleus"/>
    <property type="evidence" value="ECO:0007669"/>
    <property type="project" value="UniProtKB-SubCell"/>
</dbReference>
<dbReference type="PANTHER" id="PTHR10015">
    <property type="entry name" value="HEAT SHOCK TRANSCRIPTION FACTOR"/>
    <property type="match status" value="1"/>
</dbReference>